<dbReference type="InterPro" id="IPR023346">
    <property type="entry name" value="Lysozyme-like_dom_sf"/>
</dbReference>
<gene>
    <name evidence="6" type="ORF">ACFFN1_06805</name>
</gene>
<sequence length="1959" mass="208452">MADRSIVLRLRAEYQQAVDGFDKVGAAAERAGKKIDGAERSSKSGFGSMLQHARENQQAWTTAGTALTVVGGAITAVGAAAAKTGIEYNTLQQTSRAAMNTLMGGAKEANAQMDKLDEFARKSPFAKQVFIQAQQQMIGFGIEAKKAIPYLEAIQDAVAATGGSNQQIAEISTTISKIQSAAKITAQDLIEFGNRGIDAATLIGSQMGKTGAQIREDITAGSLDATEALDALVAGMSERFGGAAANVKDTFAGAFDRVKAAWRDLSASIAEPLVGPEGGGLAIAGLNKLADALRAFESLPAPIRNTGLALAGLGGAASLGVGGFLLLMPKIVEIQGAFDTLSGQKGLIGKTARGLEKLKPAAKIAGGALAAVAAAMATMAIAAKVFPRDVEVASDKYQRALERAAEGSRNFVSAIDKISKWEASGDWLGEEKVTSFGEALNKVANADWYERLNHSLGEMTGWGSPLGELSAGVSSVDQALAGLVESGKTAEAAAAFADVKKQAEEQGISMEKLKELFPEYVNAAEEAGTASESAADGIGAMSPEAAEAQQRLTEYADALREGAEGFLDFASSAKDAKLTLSEWINDMAKQVEAQQTWFSNLETLMQRGAPQEFIDFLMSLGEEGAFRVKQLADASDAELQRAIDKFNEGQSAVDGFVNSATGIPDIDLEADATTLQEQVDSAKTRLDELNAMEPSPIVAAQITALEEKIKTSEAKLKELTKDRKVTVYGELKINEGQFKNFPDRLVNPNYRLTNPQDPLRKVTTRRSDLWHDGGFAIPMAYGGLTSMQPIAQMVPPNTWRVVGDRMDVDEAFIPLDGSRRSWRILAESMRRMPGVMPMAAGGVASAQSRVDDAQAALTRARRQKSDAKSKAAKQAAERRVRVAQDELDAAKRSLAAAKKRAQEDERAAKLAGERRKAEQERSARVNELRADFRTDVRRGSLRDQVTGGLSGAYSAVDRMFGLGKNEDLSQRARSIANSSARRFEASLRRLYGQAEKLDARLKDAKDKASELEGIQKSVASGLLSGRKLDLGDYQEFSGGRWDTHTGVAGANRRMSADVGQLRQFADKLTALRKAGVPGAILQEIAAAGPAEGITLADAFLGASKSDRQSYIGLWSDYEKQANRIGQIVTEGFHKGGVNAAQGVVKGIESQKKNVESQIASLARQMEAVFKQVLGIRSPSTVMAELGANTAEGLTVGIMSQLGGIQAAAAAMADAAIPSMGAIPVTVGDLPEASTVMADMSAQTLTAMQVMRDAVSLSMTEQQAQTETSQQGMATATQLAQKAMGVATQTSQAQARQATAAEQATMLTTVQTNQAGMLADTRLRQSEMLSGTRTSFAQMRATGITETQTLRNVNAATQSGMRADHAAHMSVMRDVNRAGFHSMRDTGVTAFRGLRDGMHGQMQAARPVLGSDLNRLIDVLGKFTKEVNGAFGDVGVKLSAPKPIALASGGVLPGYTPGKDVHHFRSRTGGDLYLSGGEAIMRPEFTRMVGGADGVKAINRAARAGDTAAVHSMMHFAHGGVIPAIPGVTAFADSGIWRPWWALVKNQFPQARLHSAYRPGSITATGNRSHHGAGRAIDITPSMAIFNWLAANYGPQLAELIFSPAGRRQLHRGRPHMYTGVTRAMHFDHIHLAAMRPPMGAGLVPPGEWDMHGGGFTPSYPFLDKVGVTAGANLEKAYRDAAAKHITRIRKNISLDGLNPTMAQMARGIMDKAAVGLVGKAAEYGKQNTFQMPGGSGVGRWRDTVIQALQRVGLPTTEDYISAWLRQIQTESGGNPRAIQGNIGDVNNRSGDLAHGLVQVIGSTFRAFRDKSLPNDRFHPLANLVAGMNWAKFKASRRGRSMLSFIGKGHGYQEGTEAATRGWALVGEQGPELVHFHGGEQVIPNSQLTPEVMSSLRLANTTSTAGTGAIDYDRLAKAVVDNLPPSLVVNNDNAGLIEERIAKKTVQAFADTQALYGGGF</sequence>
<organism evidence="6 7">
    <name type="scientific">Brevibacterium otitidis</name>
    <dbReference type="NCBI Taxonomy" id="53364"/>
    <lineage>
        <taxon>Bacteria</taxon>
        <taxon>Bacillati</taxon>
        <taxon>Actinomycetota</taxon>
        <taxon>Actinomycetes</taxon>
        <taxon>Micrococcales</taxon>
        <taxon>Brevibacteriaceae</taxon>
        <taxon>Brevibacterium</taxon>
    </lineage>
</organism>
<feature type="transmembrane region" description="Helical" evidence="3">
    <location>
        <begin position="308"/>
        <end position="328"/>
    </location>
</feature>
<feature type="coiled-coil region" evidence="1">
    <location>
        <begin position="987"/>
        <end position="1014"/>
    </location>
</feature>
<keyword evidence="3" id="KW-1133">Transmembrane helix</keyword>
<dbReference type="NCBIfam" id="TIGR02675">
    <property type="entry name" value="tape_meas_nterm"/>
    <property type="match status" value="1"/>
</dbReference>
<evidence type="ECO:0000313" key="6">
    <source>
        <dbReference type="EMBL" id="MFB9776111.1"/>
    </source>
</evidence>
<dbReference type="Pfam" id="PF01464">
    <property type="entry name" value="SLT"/>
    <property type="match status" value="1"/>
</dbReference>
<feature type="compositionally biased region" description="Basic and acidic residues" evidence="2">
    <location>
        <begin position="900"/>
        <end position="922"/>
    </location>
</feature>
<dbReference type="PANTHER" id="PTHR34491">
    <property type="entry name" value="A-TYPE INCLUSION PROTEIN, PUTATIVE-RELATED"/>
    <property type="match status" value="1"/>
</dbReference>
<evidence type="ECO:0000256" key="1">
    <source>
        <dbReference type="SAM" id="Coils"/>
    </source>
</evidence>
<feature type="compositionally biased region" description="Basic and acidic residues" evidence="2">
    <location>
        <begin position="863"/>
        <end position="879"/>
    </location>
</feature>
<feature type="domain" description="Tape measure protein N-terminal" evidence="5">
    <location>
        <begin position="92"/>
        <end position="270"/>
    </location>
</feature>
<feature type="region of interest" description="Disordered" evidence="2">
    <location>
        <begin position="897"/>
        <end position="922"/>
    </location>
</feature>
<feature type="region of interest" description="Disordered" evidence="2">
    <location>
        <begin position="860"/>
        <end position="879"/>
    </location>
</feature>
<evidence type="ECO:0000313" key="7">
    <source>
        <dbReference type="Proteomes" id="UP001589707"/>
    </source>
</evidence>
<evidence type="ECO:0000256" key="2">
    <source>
        <dbReference type="SAM" id="MobiDB-lite"/>
    </source>
</evidence>
<keyword evidence="1" id="KW-0175">Coiled coil</keyword>
<dbReference type="Pfam" id="PF20155">
    <property type="entry name" value="TMP_3"/>
    <property type="match status" value="1"/>
</dbReference>
<keyword evidence="7" id="KW-1185">Reference proteome</keyword>
<feature type="coiled-coil region" evidence="1">
    <location>
        <begin position="1144"/>
        <end position="1171"/>
    </location>
</feature>
<feature type="domain" description="Transglycosylase SLT" evidence="4">
    <location>
        <begin position="1767"/>
        <end position="1828"/>
    </location>
</feature>
<feature type="coiled-coil region" evidence="1">
    <location>
        <begin position="672"/>
        <end position="722"/>
    </location>
</feature>
<dbReference type="SUPFAM" id="SSF53955">
    <property type="entry name" value="Lysozyme-like"/>
    <property type="match status" value="1"/>
</dbReference>
<comment type="caution">
    <text evidence="6">The sequence shown here is derived from an EMBL/GenBank/DDBJ whole genome shotgun (WGS) entry which is preliminary data.</text>
</comment>
<dbReference type="InterPro" id="IPR008258">
    <property type="entry name" value="Transglycosylase_SLT_dom_1"/>
</dbReference>
<evidence type="ECO:0000259" key="5">
    <source>
        <dbReference type="Pfam" id="PF20155"/>
    </source>
</evidence>
<dbReference type="PANTHER" id="PTHR34491:SF156">
    <property type="entry name" value="KINESIN MOTOR DOMAIN-CONTAINING PROTEIN"/>
    <property type="match status" value="1"/>
</dbReference>
<dbReference type="Proteomes" id="UP001589707">
    <property type="component" value="Unassembled WGS sequence"/>
</dbReference>
<name>A0ABV5X0Y1_9MICO</name>
<dbReference type="RefSeq" id="WP_376839791.1">
    <property type="nucleotide sequence ID" value="NZ_JBHMAU010000046.1"/>
</dbReference>
<feature type="transmembrane region" description="Helical" evidence="3">
    <location>
        <begin position="364"/>
        <end position="386"/>
    </location>
</feature>
<evidence type="ECO:0000259" key="4">
    <source>
        <dbReference type="Pfam" id="PF01464"/>
    </source>
</evidence>
<dbReference type="InterPro" id="IPR013491">
    <property type="entry name" value="Tape_meas_N"/>
</dbReference>
<proteinExistence type="predicted"/>
<reference evidence="6 7" key="1">
    <citation type="submission" date="2024-09" db="EMBL/GenBank/DDBJ databases">
        <authorList>
            <person name="Sun Q."/>
            <person name="Mori K."/>
        </authorList>
    </citation>
    <scope>NUCLEOTIDE SEQUENCE [LARGE SCALE GENOMIC DNA]</scope>
    <source>
        <strain evidence="6 7">JCM 11683</strain>
    </source>
</reference>
<protein>
    <submittedName>
        <fullName evidence="6">Tape measure protein</fullName>
    </submittedName>
</protein>
<keyword evidence="3" id="KW-0812">Transmembrane</keyword>
<accession>A0ABV5X0Y1</accession>
<dbReference type="EMBL" id="JBHMAU010000046">
    <property type="protein sequence ID" value="MFB9776111.1"/>
    <property type="molecule type" value="Genomic_DNA"/>
</dbReference>
<evidence type="ECO:0000256" key="3">
    <source>
        <dbReference type="SAM" id="Phobius"/>
    </source>
</evidence>
<keyword evidence="3" id="KW-0472">Membrane</keyword>